<sequence>MLYGPFSALYPGNAIGSAVQITTHKPEKREALHDAQRFSQHYDNPYGFAKTFGGNHRIAHLADKVGRFWCRAGISNVAHAE</sequence>
<keyword evidence="2" id="KW-1185">Reference proteome</keyword>
<dbReference type="AlphaFoldDB" id="A0A4R8LPG8"/>
<dbReference type="Proteomes" id="UP000295509">
    <property type="component" value="Unassembled WGS sequence"/>
</dbReference>
<evidence type="ECO:0000313" key="1">
    <source>
        <dbReference type="EMBL" id="TDY46454.1"/>
    </source>
</evidence>
<name>A0A4R8LPG8_9BURK</name>
<comment type="caution">
    <text evidence="1">The sequence shown here is derived from an EMBL/GenBank/DDBJ whole genome shotgun (WGS) entry which is preliminary data.</text>
</comment>
<proteinExistence type="predicted"/>
<dbReference type="EMBL" id="SORE01000013">
    <property type="protein sequence ID" value="TDY46454.1"/>
    <property type="molecule type" value="Genomic_DNA"/>
</dbReference>
<protein>
    <submittedName>
        <fullName evidence="1">Uncharacterized protein</fullName>
    </submittedName>
</protein>
<evidence type="ECO:0000313" key="2">
    <source>
        <dbReference type="Proteomes" id="UP000295509"/>
    </source>
</evidence>
<gene>
    <name evidence="1" type="ORF">BX592_11378</name>
</gene>
<organism evidence="1 2">
    <name type="scientific">Paraburkholderia rhizosphaerae</name>
    <dbReference type="NCBI Taxonomy" id="480658"/>
    <lineage>
        <taxon>Bacteria</taxon>
        <taxon>Pseudomonadati</taxon>
        <taxon>Pseudomonadota</taxon>
        <taxon>Betaproteobacteria</taxon>
        <taxon>Burkholderiales</taxon>
        <taxon>Burkholderiaceae</taxon>
        <taxon>Paraburkholderia</taxon>
    </lineage>
</organism>
<reference evidence="1 2" key="1">
    <citation type="submission" date="2019-03" db="EMBL/GenBank/DDBJ databases">
        <title>Genomic Encyclopedia of Type Strains, Phase III (KMG-III): the genomes of soil and plant-associated and newly described type strains.</title>
        <authorList>
            <person name="Whitman W."/>
        </authorList>
    </citation>
    <scope>NUCLEOTIDE SEQUENCE [LARGE SCALE GENOMIC DNA]</scope>
    <source>
        <strain evidence="1 2">LMG 29544</strain>
    </source>
</reference>
<accession>A0A4R8LPG8</accession>